<dbReference type="Proteomes" id="UP000316217">
    <property type="component" value="Unassembled WGS sequence"/>
</dbReference>
<keyword evidence="4 7" id="KW-0689">Ribosomal protein</keyword>
<evidence type="ECO:0000256" key="7">
    <source>
        <dbReference type="HAMAP-Rule" id="MF_00485"/>
    </source>
</evidence>
<dbReference type="HAMAP" id="MF_00485">
    <property type="entry name" value="Ribosomal_eS4"/>
    <property type="match status" value="1"/>
</dbReference>
<evidence type="ECO:0000313" key="12">
    <source>
        <dbReference type="Proteomes" id="UP000316217"/>
    </source>
</evidence>
<dbReference type="PANTHER" id="PTHR11581">
    <property type="entry name" value="30S/40S RIBOSOMAL PROTEIN S4"/>
    <property type="match status" value="1"/>
</dbReference>
<dbReference type="EMBL" id="RXII01000047">
    <property type="protein sequence ID" value="RZN62418.1"/>
    <property type="molecule type" value="Genomic_DNA"/>
</dbReference>
<evidence type="ECO:0000313" key="9">
    <source>
        <dbReference type="EMBL" id="RSN76209.1"/>
    </source>
</evidence>
<sequence>MTNKGGSRKMKRMAAPSYWPVARKTFKWTVKPSPGPHPIESSIPLLILVRDVLGLASSASEAKKIIHMKKIYVDGKPRWDHKFPVGLMDVVSIPDLDLNYRVSSDPYKVLKLVKIDKGEAGLKVVKVTKKTTYAGGRIQLTAHDGKNFLVDQKSELSKVIPGDSLLISLPSLGIERRFPLVLGAPVMVIRGKASGHVGRIEEIGEFITIRDMKNKNLIYRVFPENVIVLGERDPAISV</sequence>
<comment type="similarity">
    <text evidence="1 7">Belongs to the eukaryotic ribosomal protein eS4 family.</text>
</comment>
<keyword evidence="2" id="KW-0699">rRNA-binding</keyword>
<dbReference type="OrthoDB" id="372073at2157"/>
<evidence type="ECO:0000313" key="11">
    <source>
        <dbReference type="Proteomes" id="UP000277582"/>
    </source>
</evidence>
<evidence type="ECO:0000256" key="1">
    <source>
        <dbReference type="ARBA" id="ARBA00007500"/>
    </source>
</evidence>
<accession>A0A429GR97</accession>
<dbReference type="GO" id="GO:0019843">
    <property type="term" value="F:rRNA binding"/>
    <property type="evidence" value="ECO:0007669"/>
    <property type="project" value="UniProtKB-KW"/>
</dbReference>
<evidence type="ECO:0000256" key="5">
    <source>
        <dbReference type="ARBA" id="ARBA00023274"/>
    </source>
</evidence>
<evidence type="ECO:0000256" key="4">
    <source>
        <dbReference type="ARBA" id="ARBA00022980"/>
    </source>
</evidence>
<organism evidence="9 11">
    <name type="scientific">Candidatus Methanodesulfokora washburnensis</name>
    <dbReference type="NCBI Taxonomy" id="2478471"/>
    <lineage>
        <taxon>Archaea</taxon>
        <taxon>Thermoproteota</taxon>
        <taxon>Candidatus Korarchaeia</taxon>
        <taxon>Candidatus Korarchaeia incertae sedis</taxon>
        <taxon>Candidatus Methanodesulfokora</taxon>
    </lineage>
</organism>
<keyword evidence="5 7" id="KW-0687">Ribonucleoprotein</keyword>
<dbReference type="GO" id="GO:0006412">
    <property type="term" value="P:translation"/>
    <property type="evidence" value="ECO:0007669"/>
    <property type="project" value="UniProtKB-UniRule"/>
</dbReference>
<evidence type="ECO:0000256" key="3">
    <source>
        <dbReference type="ARBA" id="ARBA00022884"/>
    </source>
</evidence>
<dbReference type="InterPro" id="IPR013845">
    <property type="entry name" value="Ribosomal_eS4_central_region"/>
</dbReference>
<gene>
    <name evidence="7" type="primary">rps4e</name>
    <name evidence="9" type="ORF">D6D85_04450</name>
    <name evidence="10" type="ORF">EF810_02860</name>
</gene>
<dbReference type="InterPro" id="IPR002942">
    <property type="entry name" value="S4_RNA-bd"/>
</dbReference>
<dbReference type="Pfam" id="PF01479">
    <property type="entry name" value="S4"/>
    <property type="match status" value="1"/>
</dbReference>
<dbReference type="InterPro" id="IPR036986">
    <property type="entry name" value="S4_RNA-bd_sf"/>
</dbReference>
<dbReference type="Pfam" id="PF00900">
    <property type="entry name" value="Ribosomal_S4e"/>
    <property type="match status" value="1"/>
</dbReference>
<dbReference type="GO" id="GO:0003735">
    <property type="term" value="F:structural constituent of ribosome"/>
    <property type="evidence" value="ECO:0007669"/>
    <property type="project" value="InterPro"/>
</dbReference>
<dbReference type="Gene3D" id="2.40.50.740">
    <property type="match status" value="1"/>
</dbReference>
<dbReference type="PIRSF" id="PIRSF002116">
    <property type="entry name" value="Ribosomal_S4"/>
    <property type="match status" value="1"/>
</dbReference>
<dbReference type="FunFam" id="3.10.290.10:FF:000002">
    <property type="entry name" value="40S ribosomal protein S4"/>
    <property type="match status" value="1"/>
</dbReference>
<name>A0A429GR97_9CREN</name>
<keyword evidence="11" id="KW-1185">Reference proteome</keyword>
<dbReference type="InterPro" id="IPR000876">
    <property type="entry name" value="Ribosomal_eS4"/>
</dbReference>
<reference evidence="10 12" key="2">
    <citation type="journal article" date="2019" name="Nat. Microbiol.">
        <title>Wide diversity of methane and short-chain alkane metabolisms in uncultured archaea.</title>
        <authorList>
            <person name="Borrel G."/>
            <person name="Adam P.S."/>
            <person name="McKay L.J."/>
            <person name="Chen L.X."/>
            <person name="Sierra-Garcia I.N."/>
            <person name="Sieber C.M."/>
            <person name="Letourneur Q."/>
            <person name="Ghozlane A."/>
            <person name="Andersen G.L."/>
            <person name="Li W.J."/>
            <person name="Hallam S.J."/>
            <person name="Muyzer G."/>
            <person name="de Oliveira V.M."/>
            <person name="Inskeep W.P."/>
            <person name="Banfield J.F."/>
            <person name="Gribaldo S."/>
        </authorList>
    </citation>
    <scope>NUCLEOTIDE SEQUENCE [LARGE SCALE GENOMIC DNA]</scope>
    <source>
        <strain evidence="10">NM4</strain>
    </source>
</reference>
<dbReference type="Gene3D" id="3.10.290.10">
    <property type="entry name" value="RNA-binding S4 domain"/>
    <property type="match status" value="1"/>
</dbReference>
<dbReference type="RefSeq" id="WP_125670832.1">
    <property type="nucleotide sequence ID" value="NZ_RCOS01000062.1"/>
</dbReference>
<comment type="caution">
    <text evidence="9">The sequence shown here is derived from an EMBL/GenBank/DDBJ whole genome shotgun (WGS) entry which is preliminary data.</text>
</comment>
<dbReference type="SMART" id="SM00363">
    <property type="entry name" value="S4"/>
    <property type="match status" value="1"/>
</dbReference>
<dbReference type="Pfam" id="PF08071">
    <property type="entry name" value="RS4NT"/>
    <property type="match status" value="1"/>
</dbReference>
<evidence type="ECO:0000259" key="8">
    <source>
        <dbReference type="SMART" id="SM00363"/>
    </source>
</evidence>
<protein>
    <recommendedName>
        <fullName evidence="6 7">Small ribosomal subunit protein eS4</fullName>
    </recommendedName>
</protein>
<reference evidence="9 11" key="1">
    <citation type="submission" date="2018-10" db="EMBL/GenBank/DDBJ databases">
        <title>Co-occurring genomic capacity for anaerobic methane metabolism and dissimilatory sulfite reduction discovered in the Korarchaeota.</title>
        <authorList>
            <person name="Mckay L.J."/>
            <person name="Dlakic M."/>
            <person name="Fields M.W."/>
            <person name="Delmont T.O."/>
            <person name="Eren A.M."/>
            <person name="Jay Z.J."/>
            <person name="Klingelsmith K.B."/>
            <person name="Rusch D.B."/>
            <person name="Inskeep W.P."/>
        </authorList>
    </citation>
    <scope>NUCLEOTIDE SEQUENCE [LARGE SCALE GENOMIC DNA]</scope>
    <source>
        <strain evidence="9 11">MDKW</strain>
    </source>
</reference>
<dbReference type="CDD" id="cd00165">
    <property type="entry name" value="S4"/>
    <property type="match status" value="1"/>
</dbReference>
<dbReference type="Proteomes" id="UP000277582">
    <property type="component" value="Unassembled WGS sequence"/>
</dbReference>
<dbReference type="PANTHER" id="PTHR11581:SF0">
    <property type="entry name" value="SMALL RIBOSOMAL SUBUNIT PROTEIN ES4"/>
    <property type="match status" value="1"/>
</dbReference>
<feature type="domain" description="RNA-binding S4" evidence="8">
    <location>
        <begin position="44"/>
        <end position="108"/>
    </location>
</feature>
<dbReference type="PROSITE" id="PS50889">
    <property type="entry name" value="S4"/>
    <property type="match status" value="1"/>
</dbReference>
<dbReference type="InterPro" id="IPR038237">
    <property type="entry name" value="Ribosomal_eS4_central_sf"/>
</dbReference>
<dbReference type="NCBIfam" id="NF003312">
    <property type="entry name" value="PRK04313.1"/>
    <property type="match status" value="1"/>
</dbReference>
<evidence type="ECO:0000313" key="10">
    <source>
        <dbReference type="EMBL" id="RZN62418.1"/>
    </source>
</evidence>
<dbReference type="SUPFAM" id="SSF55174">
    <property type="entry name" value="Alpha-L RNA-binding motif"/>
    <property type="match status" value="1"/>
</dbReference>
<evidence type="ECO:0000256" key="2">
    <source>
        <dbReference type="ARBA" id="ARBA00022730"/>
    </source>
</evidence>
<keyword evidence="3 7" id="KW-0694">RNA-binding</keyword>
<dbReference type="InterPro" id="IPR013843">
    <property type="entry name" value="Ribosomal_eS4_N"/>
</dbReference>
<proteinExistence type="inferred from homology"/>
<dbReference type="GO" id="GO:0022627">
    <property type="term" value="C:cytosolic small ribosomal subunit"/>
    <property type="evidence" value="ECO:0007669"/>
    <property type="project" value="TreeGrafter"/>
</dbReference>
<evidence type="ECO:0000256" key="6">
    <source>
        <dbReference type="ARBA" id="ARBA00035272"/>
    </source>
</evidence>
<dbReference type="AlphaFoldDB" id="A0A429GR97"/>
<dbReference type="EMBL" id="RCOS01000062">
    <property type="protein sequence ID" value="RSN76209.1"/>
    <property type="molecule type" value="Genomic_DNA"/>
</dbReference>